<feature type="compositionally biased region" description="Polar residues" evidence="1">
    <location>
        <begin position="240"/>
        <end position="252"/>
    </location>
</feature>
<protein>
    <recommendedName>
        <fullName evidence="4">Cellulose biosynthesis protein BcsN</fullName>
    </recommendedName>
</protein>
<name>A0ABX5NSW2_9HYPH</name>
<organism evidence="2 3">
    <name type="scientific">Rhizobium wuzhouense</name>
    <dbReference type="NCBI Taxonomy" id="1986026"/>
    <lineage>
        <taxon>Bacteria</taxon>
        <taxon>Pseudomonadati</taxon>
        <taxon>Pseudomonadota</taxon>
        <taxon>Alphaproteobacteria</taxon>
        <taxon>Hyphomicrobiales</taxon>
        <taxon>Rhizobiaceae</taxon>
        <taxon>Rhizobium/Agrobacterium group</taxon>
        <taxon>Rhizobium</taxon>
    </lineage>
</organism>
<dbReference type="RefSeq" id="WP_110792762.1">
    <property type="nucleotide sequence ID" value="NZ_QJRY01000006.1"/>
</dbReference>
<evidence type="ECO:0000313" key="2">
    <source>
        <dbReference type="EMBL" id="PYB71814.1"/>
    </source>
</evidence>
<keyword evidence="3" id="KW-1185">Reference proteome</keyword>
<accession>A0ABX5NSW2</accession>
<evidence type="ECO:0008006" key="4">
    <source>
        <dbReference type="Google" id="ProtNLM"/>
    </source>
</evidence>
<reference evidence="2 3" key="1">
    <citation type="submission" date="2018-06" db="EMBL/GenBank/DDBJ databases">
        <title>Rhizobium wuzhouense sp. nov., isolated from roots of Oryza officinalis.</title>
        <authorList>
            <person name="Yuan T."/>
        </authorList>
    </citation>
    <scope>NUCLEOTIDE SEQUENCE [LARGE SCALE GENOMIC DNA]</scope>
    <source>
        <strain evidence="2 3">W44</strain>
    </source>
</reference>
<gene>
    <name evidence="2" type="ORF">DMY87_16585</name>
</gene>
<dbReference type="InterPro" id="IPR031482">
    <property type="entry name" value="CBP_BcsN"/>
</dbReference>
<dbReference type="Proteomes" id="UP000247536">
    <property type="component" value="Unassembled WGS sequence"/>
</dbReference>
<comment type="caution">
    <text evidence="2">The sequence shown here is derived from an EMBL/GenBank/DDBJ whole genome shotgun (WGS) entry which is preliminary data.</text>
</comment>
<sequence>MKRSIVVILALLGLHGCNTVEDPFLNGMTSSVPAATGNRELPIHLASASLTGVSEMPIGLRQTSAEGVTRQILVWANTTTLVGENTLTISTSAAPRSAPRKGPDRSEITEALRREFPGVAMSIDQVIRQNAYGSYGAATGKLGDKGGCVYAWQIVDRDAKLGRNKPADVRLRYCHQALGPEVLANLLTGLSLRGPGIAAPAYAITYGHPGPVVATGSVIQPDSNSRETAEALPKAHISAAKSSEQDITTTTRVRIPKPSIGPATSRKPPQ</sequence>
<evidence type="ECO:0000313" key="3">
    <source>
        <dbReference type="Proteomes" id="UP000247536"/>
    </source>
</evidence>
<evidence type="ECO:0000256" key="1">
    <source>
        <dbReference type="SAM" id="MobiDB-lite"/>
    </source>
</evidence>
<proteinExistence type="predicted"/>
<feature type="region of interest" description="Disordered" evidence="1">
    <location>
        <begin position="227"/>
        <end position="270"/>
    </location>
</feature>
<dbReference type="Pfam" id="PF17038">
    <property type="entry name" value="CBP_BcsN"/>
    <property type="match status" value="1"/>
</dbReference>
<dbReference type="EMBL" id="QJRY01000006">
    <property type="protein sequence ID" value="PYB71814.1"/>
    <property type="molecule type" value="Genomic_DNA"/>
</dbReference>